<organism evidence="1 2">
    <name type="scientific">Algoriphagus zhangzhouensis</name>
    <dbReference type="NCBI Taxonomy" id="1073327"/>
    <lineage>
        <taxon>Bacteria</taxon>
        <taxon>Pseudomonadati</taxon>
        <taxon>Bacteroidota</taxon>
        <taxon>Cytophagia</taxon>
        <taxon>Cytophagales</taxon>
        <taxon>Cyclobacteriaceae</taxon>
        <taxon>Algoriphagus</taxon>
    </lineage>
</organism>
<evidence type="ECO:0008006" key="3">
    <source>
        <dbReference type="Google" id="ProtNLM"/>
    </source>
</evidence>
<gene>
    <name evidence="1" type="ORF">SAMN04488108_3503</name>
</gene>
<dbReference type="STRING" id="1073327.SAMN04488108_3503"/>
<accession>A0A1M7ZIK8</accession>
<keyword evidence="2" id="KW-1185">Reference proteome</keyword>
<protein>
    <recommendedName>
        <fullName evidence="3">DUF922 domain-containing protein</fullName>
    </recommendedName>
</protein>
<sequence>MRIWIRMTLFFLFLSSVTIAQQAMLHLRPVLEPLYETNYRITEVVDVRGVSEKSIGEVYYTKIHKAPVVFEKELSDLILKRFQSEITFPDSVERDIQVRLDMLNVWERLNSKTGLYEGRMDIRMSFYLLTDLDPIYLIRYGNRITYQRSLNGINKLQDLVTEYMDESLSFFDSWIKTNGLEHRELAETVELRMKDPVRPSSMDTVFYNPEFPLYWENFSAKPNLLSRKNAVINTSFSIEGNAVLQQGNIIQTLEFKVYMLPNQSWVKEPDDYALNHERKHFDIVRIVVDRLKARLTTMDLTPDNFQAKLNEVFFDSYREMNKIQEAYDTQCANGINKDLQQKWNEWILEGLRGDWTNLVQASGL</sequence>
<dbReference type="Proteomes" id="UP000184609">
    <property type="component" value="Unassembled WGS sequence"/>
</dbReference>
<evidence type="ECO:0000313" key="2">
    <source>
        <dbReference type="Proteomes" id="UP000184609"/>
    </source>
</evidence>
<evidence type="ECO:0000313" key="1">
    <source>
        <dbReference type="EMBL" id="SHO64516.1"/>
    </source>
</evidence>
<dbReference type="EMBL" id="FRXN01000005">
    <property type="protein sequence ID" value="SHO64516.1"/>
    <property type="molecule type" value="Genomic_DNA"/>
</dbReference>
<proteinExistence type="predicted"/>
<reference evidence="2" key="1">
    <citation type="submission" date="2016-12" db="EMBL/GenBank/DDBJ databases">
        <authorList>
            <person name="Varghese N."/>
            <person name="Submissions S."/>
        </authorList>
    </citation>
    <scope>NUCLEOTIDE SEQUENCE [LARGE SCALE GENOMIC DNA]</scope>
    <source>
        <strain evidence="2">DSM 25035</strain>
    </source>
</reference>
<dbReference type="AlphaFoldDB" id="A0A1M7ZIK8"/>
<name>A0A1M7ZIK8_9BACT</name>